<dbReference type="AlphaFoldDB" id="A0A2I2G108"/>
<comment type="caution">
    <text evidence="1">The sequence shown here is derived from an EMBL/GenBank/DDBJ whole genome shotgun (WGS) entry which is preliminary data.</text>
</comment>
<dbReference type="OrthoDB" id="5401170at2759"/>
<accession>A0A2I2G108</accession>
<keyword evidence="2" id="KW-1185">Reference proteome</keyword>
<dbReference type="EMBL" id="MSFO01000006">
    <property type="protein sequence ID" value="PLB46526.1"/>
    <property type="molecule type" value="Genomic_DNA"/>
</dbReference>
<sequence>MLLEEKEFFGDEFLGLRISFGDPQSHWTLTEKLGERHSQLIPEDVIEYPSLRGAAYGTFLAKSAENVNQEAVIRIIMQIPHAGAEIASSAERARYAVQTIPKRAQDMVDALTLLDGAQCRCAPRLMGVVERAQGDTDPVPGGFLTYLLLEKLPGKKMGPWFWDLDRDERDKMRAYLKDAWIECTRTSQYRPLSSPSKMFWDASTQRMHVFDHSMMT</sequence>
<dbReference type="GeneID" id="36555502"/>
<dbReference type="STRING" id="1392250.A0A2I2G108"/>
<name>A0A2I2G108_9EURO</name>
<protein>
    <submittedName>
        <fullName evidence="1">Uncharacterized protein</fullName>
    </submittedName>
</protein>
<reference evidence="1 2" key="1">
    <citation type="submission" date="2016-12" db="EMBL/GenBank/DDBJ databases">
        <title>The genomes of Aspergillus section Nigri reveals drivers in fungal speciation.</title>
        <authorList>
            <consortium name="DOE Joint Genome Institute"/>
            <person name="Vesth T.C."/>
            <person name="Nybo J."/>
            <person name="Theobald S."/>
            <person name="Brandl J."/>
            <person name="Frisvad J.C."/>
            <person name="Nielsen K.F."/>
            <person name="Lyhne E.K."/>
            <person name="Kogle M.E."/>
            <person name="Kuo A."/>
            <person name="Riley R."/>
            <person name="Clum A."/>
            <person name="Nolan M."/>
            <person name="Lipzen A."/>
            <person name="Salamov A."/>
            <person name="Henrissat B."/>
            <person name="Wiebenga A."/>
            <person name="De Vries R.P."/>
            <person name="Grigoriev I.V."/>
            <person name="Mortensen U.H."/>
            <person name="Andersen M.R."/>
            <person name="Baker S.E."/>
        </authorList>
    </citation>
    <scope>NUCLEOTIDE SEQUENCE [LARGE SCALE GENOMIC DNA]</scope>
    <source>
        <strain evidence="1 2">IBT 23096</strain>
    </source>
</reference>
<gene>
    <name evidence="1" type="ORF">P170DRAFT_427840</name>
</gene>
<evidence type="ECO:0000313" key="2">
    <source>
        <dbReference type="Proteomes" id="UP000234275"/>
    </source>
</evidence>
<dbReference type="VEuPathDB" id="FungiDB:P170DRAFT_427840"/>
<evidence type="ECO:0000313" key="1">
    <source>
        <dbReference type="EMBL" id="PLB46526.1"/>
    </source>
</evidence>
<organism evidence="1 2">
    <name type="scientific">Aspergillus steynii IBT 23096</name>
    <dbReference type="NCBI Taxonomy" id="1392250"/>
    <lineage>
        <taxon>Eukaryota</taxon>
        <taxon>Fungi</taxon>
        <taxon>Dikarya</taxon>
        <taxon>Ascomycota</taxon>
        <taxon>Pezizomycotina</taxon>
        <taxon>Eurotiomycetes</taxon>
        <taxon>Eurotiomycetidae</taxon>
        <taxon>Eurotiales</taxon>
        <taxon>Aspergillaceae</taxon>
        <taxon>Aspergillus</taxon>
        <taxon>Aspergillus subgen. Circumdati</taxon>
    </lineage>
</organism>
<dbReference type="Proteomes" id="UP000234275">
    <property type="component" value="Unassembled WGS sequence"/>
</dbReference>
<dbReference type="RefSeq" id="XP_024701828.1">
    <property type="nucleotide sequence ID" value="XM_024847803.1"/>
</dbReference>
<proteinExistence type="predicted"/>